<evidence type="ECO:0000256" key="17">
    <source>
        <dbReference type="SAM" id="Phobius"/>
    </source>
</evidence>
<comment type="caution">
    <text evidence="21">The sequence shown here is derived from an EMBL/GenBank/DDBJ whole genome shotgun (WGS) entry which is preliminary data.</text>
</comment>
<feature type="domain" description="PTS EIIA type-1" evidence="18">
    <location>
        <begin position="498"/>
        <end position="602"/>
    </location>
</feature>
<dbReference type="EMBL" id="JXJU01000001">
    <property type="protein sequence ID" value="PCS01559.1"/>
    <property type="molecule type" value="Genomic_DNA"/>
</dbReference>
<evidence type="ECO:0000256" key="12">
    <source>
        <dbReference type="ARBA" id="ARBA00045139"/>
    </source>
</evidence>
<name>A0A2A5RQ98_9LACT</name>
<dbReference type="PANTHER" id="PTHR30175:SF1">
    <property type="entry name" value="PTS SYSTEM ARBUTIN-, CELLOBIOSE-, AND SALICIN-SPECIFIC EIIBC COMPONENT-RELATED"/>
    <property type="match status" value="1"/>
</dbReference>
<dbReference type="InterPro" id="IPR013013">
    <property type="entry name" value="PTS_EIIC_1"/>
</dbReference>
<evidence type="ECO:0000313" key="22">
    <source>
        <dbReference type="Proteomes" id="UP000218181"/>
    </source>
</evidence>
<dbReference type="PROSITE" id="PS01035">
    <property type="entry name" value="PTS_EIIB_TYPE_1_CYS"/>
    <property type="match status" value="1"/>
</dbReference>
<reference evidence="21 22" key="1">
    <citation type="submission" date="2014-12" db="EMBL/GenBank/DDBJ databases">
        <title>Draft genome sequences of 10 type strains of Lactococcus.</title>
        <authorList>
            <person name="Sun Z."/>
            <person name="Zhong Z."/>
            <person name="Liu W."/>
            <person name="Zhang W."/>
            <person name="Zhang H."/>
        </authorList>
    </citation>
    <scope>NUCLEOTIDE SEQUENCE [LARGE SCALE GENOMIC DNA]</scope>
    <source>
        <strain evidence="21 22">JCM 16395</strain>
    </source>
</reference>
<evidence type="ECO:0000256" key="6">
    <source>
        <dbReference type="ARBA" id="ARBA00022683"/>
    </source>
</evidence>
<evidence type="ECO:0000259" key="18">
    <source>
        <dbReference type="PROSITE" id="PS51093"/>
    </source>
</evidence>
<dbReference type="Pfam" id="PF00367">
    <property type="entry name" value="PTS_EIIB"/>
    <property type="match status" value="1"/>
</dbReference>
<dbReference type="PANTHER" id="PTHR30175">
    <property type="entry name" value="PHOSPHOTRANSFERASE SYSTEM TRANSPORT PROTEIN"/>
    <property type="match status" value="1"/>
</dbReference>
<dbReference type="GO" id="GO:0008982">
    <property type="term" value="F:protein-N(PI)-phosphohistidine-sugar phosphotransferase activity"/>
    <property type="evidence" value="ECO:0007669"/>
    <property type="project" value="InterPro"/>
</dbReference>
<evidence type="ECO:0000259" key="20">
    <source>
        <dbReference type="PROSITE" id="PS51103"/>
    </source>
</evidence>
<dbReference type="FunFam" id="3.30.1360.60:FF:000001">
    <property type="entry name" value="PTS system glucose-specific IIBC component PtsG"/>
    <property type="match status" value="1"/>
</dbReference>
<keyword evidence="8" id="KW-0418">Kinase</keyword>
<evidence type="ECO:0000313" key="21">
    <source>
        <dbReference type="EMBL" id="PCS01559.1"/>
    </source>
</evidence>
<keyword evidence="10 17" id="KW-0472">Membrane</keyword>
<evidence type="ECO:0000256" key="14">
    <source>
        <dbReference type="ARBA" id="ARBA00074554"/>
    </source>
</evidence>
<protein>
    <recommendedName>
        <fullName evidence="14">PTS system sucrose-specific EIIBCA component</fullName>
        <ecNumber evidence="11">2.7.1.211</ecNumber>
    </recommendedName>
    <alternativeName>
        <fullName evidence="15">EIIBCA-Scr</fullName>
    </alternativeName>
</protein>
<keyword evidence="7 17" id="KW-0812">Transmembrane</keyword>
<dbReference type="NCBIfam" id="TIGR00830">
    <property type="entry name" value="PTBA"/>
    <property type="match status" value="1"/>
</dbReference>
<evidence type="ECO:0000256" key="1">
    <source>
        <dbReference type="ARBA" id="ARBA00004651"/>
    </source>
</evidence>
<keyword evidence="9 17" id="KW-1133">Transmembrane helix</keyword>
<sequence>MENKDLAKTILFNIGGKENVNSLVHCATRLRFKLKDESKANTELLKNLDGVMTVVQSGGQYQVVIGDKVPLIYDEIAKRIGLSQENVENSTPDKNEKISSKLVSILSGLFTPVLGLLAASGILKGILVLLTTLGILKVTDGTYIILYAAADAFFYFLPVVLGFSAGKVFKVNQYIGGMLGAVLVYPTLVTAFTTKTALTFLHIPVILMSYSSSLLPAVFAVFALSYLDRFLNKTIPDLLKLIFVPLLEIVIMVPLTLLVVGPIFSEVGKLLSNISMAIYGFSPMLAGFLLAGIWQIVVLFGMHWAFIPIFINNIAVHGFDPINAMLYCTVFGQTGAALAVAIKTRNRKQKEVATAATISGFLGITEPIIYGVTLPRKRPFIAASIGSAFGGAIAGTFGSKMFGGFASGGVFGIPMFIDPKHGVTAGFIGFVSSLIVAFVIALILTFIIDKDPVEKDNISTVIAESPKAENVTPLTFREDDVIKSPVSGKVIPLEQIDDEVFSSGSMGKGIAVELTNGEILSPVNGIVKTLFPTKHAIGLISDNGAEVLIHVGMNTVDLKGKGFDSYVVQNQHVSIGDHLLTVNLELIKKENLKVTTPIIITNTPDYGNIEVNSSALVNAGDTLLTLIAKK</sequence>
<comment type="subcellular location">
    <subcellularLocation>
        <location evidence="1">Cell membrane</location>
        <topology evidence="1">Multi-pass membrane protein</topology>
    </subcellularLocation>
</comment>
<dbReference type="InterPro" id="IPR001996">
    <property type="entry name" value="PTS_IIB_1"/>
</dbReference>
<feature type="transmembrane region" description="Helical" evidence="17">
    <location>
        <begin position="143"/>
        <end position="163"/>
    </location>
</feature>
<dbReference type="AlphaFoldDB" id="A0A2A5RQ98"/>
<evidence type="ECO:0000256" key="7">
    <source>
        <dbReference type="ARBA" id="ARBA00022692"/>
    </source>
</evidence>
<dbReference type="OrthoDB" id="9769191at2"/>
<keyword evidence="22" id="KW-1185">Reference proteome</keyword>
<evidence type="ECO:0000256" key="9">
    <source>
        <dbReference type="ARBA" id="ARBA00022989"/>
    </source>
</evidence>
<dbReference type="Pfam" id="PF02378">
    <property type="entry name" value="PTS_EIIC"/>
    <property type="match status" value="1"/>
</dbReference>
<feature type="transmembrane region" description="Helical" evidence="17">
    <location>
        <begin position="423"/>
        <end position="448"/>
    </location>
</feature>
<evidence type="ECO:0000256" key="4">
    <source>
        <dbReference type="ARBA" id="ARBA00022597"/>
    </source>
</evidence>
<feature type="domain" description="PTS EIIC type-1" evidence="20">
    <location>
        <begin position="104"/>
        <end position="460"/>
    </location>
</feature>
<dbReference type="RefSeq" id="WP_054638894.1">
    <property type="nucleotide sequence ID" value="NZ_BBAL01000001.1"/>
</dbReference>
<evidence type="ECO:0000256" key="10">
    <source>
        <dbReference type="ARBA" id="ARBA00023136"/>
    </source>
</evidence>
<gene>
    <name evidence="21" type="ORF">RT41_GL000323</name>
</gene>
<comment type="function">
    <text evidence="12">The phosphoenolpyruvate-dependent sugar phosphotransferase system (sugar PTS), a major carbohydrate active transport system, catalyzes the phosphorylation of incoming sugar substrates concomitantly with their translocation across the cell membrane. This system is involved in sucrose transport.</text>
</comment>
<dbReference type="InterPro" id="IPR011055">
    <property type="entry name" value="Dup_hybrid_motif"/>
</dbReference>
<dbReference type="CDD" id="cd00212">
    <property type="entry name" value="PTS_IIB_glc"/>
    <property type="match status" value="1"/>
</dbReference>
<feature type="transmembrane region" description="Helical" evidence="17">
    <location>
        <begin position="380"/>
        <end position="403"/>
    </location>
</feature>
<dbReference type="PROSITE" id="PS51098">
    <property type="entry name" value="PTS_EIIB_TYPE_1"/>
    <property type="match status" value="1"/>
</dbReference>
<dbReference type="GO" id="GO:0016301">
    <property type="term" value="F:kinase activity"/>
    <property type="evidence" value="ECO:0007669"/>
    <property type="project" value="UniProtKB-KW"/>
</dbReference>
<evidence type="ECO:0000256" key="5">
    <source>
        <dbReference type="ARBA" id="ARBA00022679"/>
    </source>
</evidence>
<keyword evidence="6" id="KW-0598">Phosphotransferase system</keyword>
<dbReference type="NCBIfam" id="TIGR01995">
    <property type="entry name" value="PTS-II-ABC-beta"/>
    <property type="match status" value="1"/>
</dbReference>
<evidence type="ECO:0000256" key="16">
    <source>
        <dbReference type="PROSITE-ProRule" id="PRU00421"/>
    </source>
</evidence>
<dbReference type="PROSITE" id="PS00371">
    <property type="entry name" value="PTS_EIIA_TYPE_1_HIS"/>
    <property type="match status" value="1"/>
</dbReference>
<dbReference type="GO" id="GO:0005886">
    <property type="term" value="C:plasma membrane"/>
    <property type="evidence" value="ECO:0007669"/>
    <property type="project" value="UniProtKB-SubCell"/>
</dbReference>
<dbReference type="InterPro" id="IPR011297">
    <property type="entry name" value="PTS_IIABC_b_glu"/>
</dbReference>
<dbReference type="PROSITE" id="PS51103">
    <property type="entry name" value="PTS_EIIC_TYPE_1"/>
    <property type="match status" value="1"/>
</dbReference>
<dbReference type="Pfam" id="PF00358">
    <property type="entry name" value="PTS_EIIA_1"/>
    <property type="match status" value="1"/>
</dbReference>
<keyword evidence="2" id="KW-0813">Transport</keyword>
<dbReference type="InterPro" id="IPR018113">
    <property type="entry name" value="PTrfase_EIIB_Cys"/>
</dbReference>
<evidence type="ECO:0000256" key="2">
    <source>
        <dbReference type="ARBA" id="ARBA00022448"/>
    </source>
</evidence>
<feature type="active site" description="Phosphocysteine intermediate; for EIIB activity" evidence="16">
    <location>
        <position position="26"/>
    </location>
</feature>
<dbReference type="SUPFAM" id="SSF55604">
    <property type="entry name" value="Glucose permease domain IIB"/>
    <property type="match status" value="1"/>
</dbReference>
<accession>A0A2A5RQ98</accession>
<dbReference type="FunFam" id="2.70.70.10:FF:000001">
    <property type="entry name" value="PTS system glucose-specific IIA component"/>
    <property type="match status" value="1"/>
</dbReference>
<dbReference type="PROSITE" id="PS51093">
    <property type="entry name" value="PTS_EIIA_TYPE_1"/>
    <property type="match status" value="1"/>
</dbReference>
<dbReference type="SUPFAM" id="SSF51261">
    <property type="entry name" value="Duplicated hybrid motif"/>
    <property type="match status" value="1"/>
</dbReference>
<feature type="transmembrane region" description="Helical" evidence="17">
    <location>
        <begin position="200"/>
        <end position="226"/>
    </location>
</feature>
<evidence type="ECO:0000256" key="13">
    <source>
        <dbReference type="ARBA" id="ARBA00048931"/>
    </source>
</evidence>
<evidence type="ECO:0000256" key="11">
    <source>
        <dbReference type="ARBA" id="ARBA00044053"/>
    </source>
</evidence>
<dbReference type="InterPro" id="IPR001127">
    <property type="entry name" value="PTS_EIIA_1_perm"/>
</dbReference>
<dbReference type="GO" id="GO:0009401">
    <property type="term" value="P:phosphoenolpyruvate-dependent sugar phosphotransferase system"/>
    <property type="evidence" value="ECO:0007669"/>
    <property type="project" value="UniProtKB-KW"/>
</dbReference>
<feature type="transmembrane region" description="Helical" evidence="17">
    <location>
        <begin position="238"/>
        <end position="264"/>
    </location>
</feature>
<dbReference type="GO" id="GO:0090589">
    <property type="term" value="F:protein-phosphocysteine-trehalose phosphotransferase system transporter activity"/>
    <property type="evidence" value="ECO:0007669"/>
    <property type="project" value="TreeGrafter"/>
</dbReference>
<keyword evidence="5" id="KW-0808">Transferase</keyword>
<comment type="catalytic activity">
    <reaction evidence="13">
        <text>N(pros)-phospho-L-histidyl-[protein](out) + sucrose = sucrose 6(G)-phosphate(in) + L-histidyl-[protein]</text>
        <dbReference type="Rhea" id="RHEA:49236"/>
        <dbReference type="Rhea" id="RHEA-COMP:9745"/>
        <dbReference type="Rhea" id="RHEA-COMP:9746"/>
        <dbReference type="ChEBI" id="CHEBI:17992"/>
        <dbReference type="ChEBI" id="CHEBI:29979"/>
        <dbReference type="ChEBI" id="CHEBI:64837"/>
        <dbReference type="ChEBI" id="CHEBI:91002"/>
        <dbReference type="EC" id="2.7.1.211"/>
    </reaction>
</comment>
<dbReference type="STRING" id="1291764.GCA_001311235_00098"/>
<evidence type="ECO:0000256" key="3">
    <source>
        <dbReference type="ARBA" id="ARBA00022475"/>
    </source>
</evidence>
<evidence type="ECO:0000259" key="19">
    <source>
        <dbReference type="PROSITE" id="PS51098"/>
    </source>
</evidence>
<dbReference type="Gene3D" id="2.70.70.10">
    <property type="entry name" value="Glucose Permease (Domain IIA)"/>
    <property type="match status" value="1"/>
</dbReference>
<feature type="transmembrane region" description="Helical" evidence="17">
    <location>
        <begin position="175"/>
        <end position="194"/>
    </location>
</feature>
<dbReference type="InterPro" id="IPR036878">
    <property type="entry name" value="Glu_permease_IIB"/>
</dbReference>
<feature type="domain" description="PTS EIIB type-1" evidence="19">
    <location>
        <begin position="4"/>
        <end position="86"/>
    </location>
</feature>
<dbReference type="InterPro" id="IPR050558">
    <property type="entry name" value="PTS_Sugar-Specific_Components"/>
</dbReference>
<dbReference type="Proteomes" id="UP000218181">
    <property type="component" value="Unassembled WGS sequence"/>
</dbReference>
<dbReference type="EC" id="2.7.1.211" evidence="11"/>
<feature type="transmembrane region" description="Helical" evidence="17">
    <location>
        <begin position="322"/>
        <end position="342"/>
    </location>
</feature>
<dbReference type="Gene3D" id="3.30.1360.60">
    <property type="entry name" value="Glucose permease domain IIB"/>
    <property type="match status" value="1"/>
</dbReference>
<dbReference type="GO" id="GO:0015771">
    <property type="term" value="P:trehalose transport"/>
    <property type="evidence" value="ECO:0007669"/>
    <property type="project" value="TreeGrafter"/>
</dbReference>
<proteinExistence type="predicted"/>
<keyword evidence="3" id="KW-1003">Cell membrane</keyword>
<dbReference type="InterPro" id="IPR003352">
    <property type="entry name" value="PTS_EIIC"/>
</dbReference>
<organism evidence="21 22">
    <name type="scientific">Lactococcus fujiensis JCM 16395</name>
    <dbReference type="NCBI Taxonomy" id="1291764"/>
    <lineage>
        <taxon>Bacteria</taxon>
        <taxon>Bacillati</taxon>
        <taxon>Bacillota</taxon>
        <taxon>Bacilli</taxon>
        <taxon>Lactobacillales</taxon>
        <taxon>Streptococcaceae</taxon>
        <taxon>Lactococcus</taxon>
    </lineage>
</organism>
<evidence type="ECO:0000256" key="8">
    <source>
        <dbReference type="ARBA" id="ARBA00022777"/>
    </source>
</evidence>
<evidence type="ECO:0000256" key="15">
    <source>
        <dbReference type="ARBA" id="ARBA00081008"/>
    </source>
</evidence>
<keyword evidence="4" id="KW-0762">Sugar transport</keyword>